<reference evidence="2" key="1">
    <citation type="submission" date="2023-10" db="EMBL/GenBank/DDBJ databases">
        <title>Genome assembly of Pristionchus species.</title>
        <authorList>
            <person name="Yoshida K."/>
            <person name="Sommer R.J."/>
        </authorList>
    </citation>
    <scope>NUCLEOTIDE SEQUENCE</scope>
    <source>
        <strain evidence="2">RS5133</strain>
    </source>
</reference>
<organism evidence="2 3">
    <name type="scientific">Pristionchus fissidentatus</name>
    <dbReference type="NCBI Taxonomy" id="1538716"/>
    <lineage>
        <taxon>Eukaryota</taxon>
        <taxon>Metazoa</taxon>
        <taxon>Ecdysozoa</taxon>
        <taxon>Nematoda</taxon>
        <taxon>Chromadorea</taxon>
        <taxon>Rhabditida</taxon>
        <taxon>Rhabditina</taxon>
        <taxon>Diplogasteromorpha</taxon>
        <taxon>Diplogasteroidea</taxon>
        <taxon>Neodiplogasteridae</taxon>
        <taxon>Pristionchus</taxon>
    </lineage>
</organism>
<evidence type="ECO:0000313" key="2">
    <source>
        <dbReference type="EMBL" id="GMT09927.1"/>
    </source>
</evidence>
<name>A0AAV5UUF7_9BILA</name>
<feature type="transmembrane region" description="Helical" evidence="1">
    <location>
        <begin position="56"/>
        <end position="75"/>
    </location>
</feature>
<accession>A0AAV5UUF7</accession>
<evidence type="ECO:0000256" key="1">
    <source>
        <dbReference type="SAM" id="Phobius"/>
    </source>
</evidence>
<dbReference type="EMBL" id="BTSY01000001">
    <property type="protein sequence ID" value="GMT09927.1"/>
    <property type="molecule type" value="Genomic_DNA"/>
</dbReference>
<evidence type="ECO:0000313" key="3">
    <source>
        <dbReference type="Proteomes" id="UP001432322"/>
    </source>
</evidence>
<keyword evidence="1" id="KW-1133">Transmembrane helix</keyword>
<sequence>MRTTLRVDFSLNDHLKWSILYCFSCKLRSLIFRYFPNPLTHSPRNSRYGISSPFSSTFIVFLLLSISFFFSASAYTRDIILLSLP</sequence>
<keyword evidence="1" id="KW-0812">Transmembrane</keyword>
<dbReference type="Proteomes" id="UP001432322">
    <property type="component" value="Unassembled WGS sequence"/>
</dbReference>
<protein>
    <recommendedName>
        <fullName evidence="4">Transmembrane protein</fullName>
    </recommendedName>
</protein>
<dbReference type="AlphaFoldDB" id="A0AAV5UUF7"/>
<keyword evidence="3" id="KW-1185">Reference proteome</keyword>
<gene>
    <name evidence="2" type="ORF">PFISCL1PPCAC_1224</name>
</gene>
<keyword evidence="1" id="KW-0472">Membrane</keyword>
<proteinExistence type="predicted"/>
<evidence type="ECO:0008006" key="4">
    <source>
        <dbReference type="Google" id="ProtNLM"/>
    </source>
</evidence>
<comment type="caution">
    <text evidence="2">The sequence shown here is derived from an EMBL/GenBank/DDBJ whole genome shotgun (WGS) entry which is preliminary data.</text>
</comment>